<accession>A0A1I4V5N5</accession>
<dbReference type="InterPro" id="IPR020103">
    <property type="entry name" value="PsdUridine_synth_cat_dom_sf"/>
</dbReference>
<evidence type="ECO:0000313" key="6">
    <source>
        <dbReference type="Proteomes" id="UP000199611"/>
    </source>
</evidence>
<keyword evidence="6" id="KW-1185">Reference proteome</keyword>
<gene>
    <name evidence="5" type="ORF">SAMN05660836_02120</name>
</gene>
<dbReference type="AlphaFoldDB" id="A0A1I4V5N5"/>
<protein>
    <submittedName>
        <fullName evidence="5">Ribosomal large subunit pseudouridine synthase D</fullName>
    </submittedName>
</protein>
<dbReference type="Pfam" id="PF00849">
    <property type="entry name" value="PseudoU_synth_2"/>
    <property type="match status" value="1"/>
</dbReference>
<sequence>MRKEGKNVINSISFHRTGHNYLWTPHWPLLYLDNHIVAVYKPSGLTVQGASTSEASLLRLVKLWIKIRFQKPGNVYAGLVHRLDKPVAGVCIFAKTSKAAARLSAQFRERMISKEYIAVVEGIPARRSGSLKDHIRWNEKLERAEVVSKEEGKEAILEYEVIDTHKGMALLRIIPVTGRRHQIRVQLAARGLTIAGDRLYGSTRNFPTGAVALYARKITFIHPTRREPISIEGPEPEGWPWPPKQGDKKSSAHPVPWLWRDLRKYIPAERILTKTLRSAFPS</sequence>
<dbReference type="GO" id="GO:0009982">
    <property type="term" value="F:pseudouridine synthase activity"/>
    <property type="evidence" value="ECO:0007669"/>
    <property type="project" value="InterPro"/>
</dbReference>
<dbReference type="RefSeq" id="WP_093395668.1">
    <property type="nucleotide sequence ID" value="NZ_FOUU01000008.1"/>
</dbReference>
<dbReference type="GO" id="GO:0003723">
    <property type="term" value="F:RNA binding"/>
    <property type="evidence" value="ECO:0007669"/>
    <property type="project" value="InterPro"/>
</dbReference>
<dbReference type="GO" id="GO:0006396">
    <property type="term" value="P:RNA processing"/>
    <property type="evidence" value="ECO:0007669"/>
    <property type="project" value="UniProtKB-ARBA"/>
</dbReference>
<dbReference type="STRING" id="39841.SAMN05660836_02120"/>
<dbReference type="Proteomes" id="UP000199611">
    <property type="component" value="Unassembled WGS sequence"/>
</dbReference>
<keyword evidence="2" id="KW-0413">Isomerase</keyword>
<evidence type="ECO:0000256" key="3">
    <source>
        <dbReference type="SAM" id="MobiDB-lite"/>
    </source>
</evidence>
<dbReference type="OrthoDB" id="128480at2"/>
<evidence type="ECO:0000313" key="5">
    <source>
        <dbReference type="EMBL" id="SFM96478.1"/>
    </source>
</evidence>
<name>A0A1I4V5N5_9BACT</name>
<evidence type="ECO:0000259" key="4">
    <source>
        <dbReference type="Pfam" id="PF00849"/>
    </source>
</evidence>
<dbReference type="InterPro" id="IPR006145">
    <property type="entry name" value="PsdUridine_synth_RsuA/RluA"/>
</dbReference>
<dbReference type="PANTHER" id="PTHR21600">
    <property type="entry name" value="MITOCHONDRIAL RNA PSEUDOURIDINE SYNTHASE"/>
    <property type="match status" value="1"/>
</dbReference>
<comment type="similarity">
    <text evidence="1">Belongs to the pseudouridine synthase RluA family.</text>
</comment>
<dbReference type="PANTHER" id="PTHR21600:SF83">
    <property type="entry name" value="PSEUDOURIDYLATE SYNTHASE RPUSD4, MITOCHONDRIAL"/>
    <property type="match status" value="1"/>
</dbReference>
<organism evidence="5 6">
    <name type="scientific">Thermodesulforhabdus norvegica</name>
    <dbReference type="NCBI Taxonomy" id="39841"/>
    <lineage>
        <taxon>Bacteria</taxon>
        <taxon>Pseudomonadati</taxon>
        <taxon>Thermodesulfobacteriota</taxon>
        <taxon>Syntrophobacteria</taxon>
        <taxon>Syntrophobacterales</taxon>
        <taxon>Thermodesulforhabdaceae</taxon>
        <taxon>Thermodesulforhabdus</taxon>
    </lineage>
</organism>
<evidence type="ECO:0000256" key="2">
    <source>
        <dbReference type="ARBA" id="ARBA00023235"/>
    </source>
</evidence>
<feature type="region of interest" description="Disordered" evidence="3">
    <location>
        <begin position="229"/>
        <end position="252"/>
    </location>
</feature>
<reference evidence="5 6" key="1">
    <citation type="submission" date="2016-10" db="EMBL/GenBank/DDBJ databases">
        <authorList>
            <person name="de Groot N.N."/>
        </authorList>
    </citation>
    <scope>NUCLEOTIDE SEQUENCE [LARGE SCALE GENOMIC DNA]</scope>
    <source>
        <strain evidence="5 6">DSM 9990</strain>
    </source>
</reference>
<dbReference type="SUPFAM" id="SSF55120">
    <property type="entry name" value="Pseudouridine synthase"/>
    <property type="match status" value="1"/>
</dbReference>
<feature type="domain" description="Pseudouridine synthase RsuA/RluA-like" evidence="4">
    <location>
        <begin position="35"/>
        <end position="189"/>
    </location>
</feature>
<proteinExistence type="inferred from homology"/>
<dbReference type="EMBL" id="FOUU01000008">
    <property type="protein sequence ID" value="SFM96478.1"/>
    <property type="molecule type" value="Genomic_DNA"/>
</dbReference>
<evidence type="ECO:0000256" key="1">
    <source>
        <dbReference type="ARBA" id="ARBA00010876"/>
    </source>
</evidence>
<dbReference type="CDD" id="cd02869">
    <property type="entry name" value="PseudoU_synth_RluA_like"/>
    <property type="match status" value="1"/>
</dbReference>
<dbReference type="Gene3D" id="3.30.2350.10">
    <property type="entry name" value="Pseudouridine synthase"/>
    <property type="match status" value="1"/>
</dbReference>
<dbReference type="InterPro" id="IPR050188">
    <property type="entry name" value="RluA_PseudoU_synthase"/>
</dbReference>
<dbReference type="GO" id="GO:0140098">
    <property type="term" value="F:catalytic activity, acting on RNA"/>
    <property type="evidence" value="ECO:0007669"/>
    <property type="project" value="UniProtKB-ARBA"/>
</dbReference>
<dbReference type="GO" id="GO:0001522">
    <property type="term" value="P:pseudouridine synthesis"/>
    <property type="evidence" value="ECO:0007669"/>
    <property type="project" value="InterPro"/>
</dbReference>